<dbReference type="InterPro" id="IPR012336">
    <property type="entry name" value="Thioredoxin-like_fold"/>
</dbReference>
<dbReference type="SUPFAM" id="SSF52833">
    <property type="entry name" value="Thioredoxin-like"/>
    <property type="match status" value="1"/>
</dbReference>
<comment type="subcellular location">
    <subcellularLocation>
        <location evidence="1">Cell membrane</location>
        <topology evidence="1">Multi-pass membrane protein</topology>
    </subcellularLocation>
</comment>
<feature type="transmembrane region" description="Helical" evidence="7">
    <location>
        <begin position="426"/>
        <end position="443"/>
    </location>
</feature>
<accession>A0A7V2ZJZ1</accession>
<name>A0A7V2ZJZ1_9BACT</name>
<comment type="caution">
    <text evidence="10">The sequence shown here is derived from an EMBL/GenBank/DDBJ whole genome shotgun (WGS) entry which is preliminary data.</text>
</comment>
<keyword evidence="5 7" id="KW-1133">Transmembrane helix</keyword>
<organism evidence="10">
    <name type="scientific">Ignavibacterium album</name>
    <dbReference type="NCBI Taxonomy" id="591197"/>
    <lineage>
        <taxon>Bacteria</taxon>
        <taxon>Pseudomonadati</taxon>
        <taxon>Ignavibacteriota</taxon>
        <taxon>Ignavibacteria</taxon>
        <taxon>Ignavibacteriales</taxon>
        <taxon>Ignavibacteriaceae</taxon>
        <taxon>Ignavibacterium</taxon>
    </lineage>
</organism>
<dbReference type="PROSITE" id="PS51352">
    <property type="entry name" value="THIOREDOXIN_2"/>
    <property type="match status" value="1"/>
</dbReference>
<gene>
    <name evidence="10" type="ORF">ENS31_07515</name>
</gene>
<proteinExistence type="predicted"/>
<dbReference type="GO" id="GO:0005886">
    <property type="term" value="C:plasma membrane"/>
    <property type="evidence" value="ECO:0007669"/>
    <property type="project" value="UniProtKB-SubCell"/>
</dbReference>
<feature type="transmembrane region" description="Helical" evidence="7">
    <location>
        <begin position="285"/>
        <end position="305"/>
    </location>
</feature>
<feature type="signal peptide" evidence="8">
    <location>
        <begin position="1"/>
        <end position="22"/>
    </location>
</feature>
<dbReference type="GO" id="GO:0045454">
    <property type="term" value="P:cell redox homeostasis"/>
    <property type="evidence" value="ECO:0007669"/>
    <property type="project" value="TreeGrafter"/>
</dbReference>
<keyword evidence="3 7" id="KW-0812">Transmembrane</keyword>
<dbReference type="GO" id="GO:0017004">
    <property type="term" value="P:cytochrome complex assembly"/>
    <property type="evidence" value="ECO:0007669"/>
    <property type="project" value="UniProtKB-KW"/>
</dbReference>
<keyword evidence="2" id="KW-1003">Cell membrane</keyword>
<feature type="domain" description="Thioredoxin" evidence="9">
    <location>
        <begin position="461"/>
        <end position="591"/>
    </location>
</feature>
<evidence type="ECO:0000256" key="1">
    <source>
        <dbReference type="ARBA" id="ARBA00004651"/>
    </source>
</evidence>
<sequence>MKKYFLLTIVSFFFFISPNNYSQFQGNTELVKIKTYSSFDKIYPGTEFKIAIKVNVEGTWHINSDKPKEDFLIPTDIALADSKGFQLTKEVYPEAKEYTFSFSETPLSVFEGEFFIGALIKVDDSVKPGKYNLIINLDYQACNNQSCLAPSTASDTVLIEIADKTTPVNQINQEIFEKVRFAEITPTVKSETDDNSISSTLEKSGLLLGLFFVFIGGLALNLTPCVYPLIPITIGYFGGQSEGRTSRLTLMGLLFMLGMAVTYSIVGVVTSLTGAVFGALLQNPIVIMVIVAIFIVLSLSMFGVYEFKLPDSWVAKAGGAKGGYYGAFFMGLTMGIVAAPCIGPFVLGLVTYVAAKGDPLFGFLMFFVLALGLGLPYLFLAIFSGKIKNLPRAGMWMDAVKHIFGFILLGMALYFLLPLLPKEFSGYVLPVFGIIAAIYILFFDKAAKGVKGFTIFKTIFSLIVIAISVWSLIPSEQKSINWQPYSESALSSFEGKKGAIIDFYADWCIPCKELDALTFSDPNVIEESKNFITLKADMTKSLAPEVSALREKYKIVGVPTVLILNSKGEEVNRITGFVNADEFLRIITSVQ</sequence>
<dbReference type="PANTHER" id="PTHR32234:SF0">
    <property type="entry name" value="THIOL:DISULFIDE INTERCHANGE PROTEIN DSBD"/>
    <property type="match status" value="1"/>
</dbReference>
<feature type="transmembrane region" description="Helical" evidence="7">
    <location>
        <begin position="250"/>
        <end position="279"/>
    </location>
</feature>
<feature type="transmembrane region" description="Helical" evidence="7">
    <location>
        <begin position="455"/>
        <end position="473"/>
    </location>
</feature>
<feature type="transmembrane region" description="Helical" evidence="7">
    <location>
        <begin position="326"/>
        <end position="354"/>
    </location>
</feature>
<protein>
    <submittedName>
        <fullName evidence="10">Thiol:disulfide interchange protein</fullName>
    </submittedName>
</protein>
<dbReference type="Pfam" id="PF11412">
    <property type="entry name" value="DsbD_N"/>
    <property type="match status" value="1"/>
</dbReference>
<evidence type="ECO:0000256" key="7">
    <source>
        <dbReference type="SAM" id="Phobius"/>
    </source>
</evidence>
<dbReference type="InterPro" id="IPR003834">
    <property type="entry name" value="Cyt_c_assmbl_TM_dom"/>
</dbReference>
<dbReference type="Gene3D" id="3.40.30.10">
    <property type="entry name" value="Glutaredoxin"/>
    <property type="match status" value="1"/>
</dbReference>
<dbReference type="InterPro" id="IPR036249">
    <property type="entry name" value="Thioredoxin-like_sf"/>
</dbReference>
<dbReference type="EMBL" id="DSUJ01000008">
    <property type="protein sequence ID" value="HFI91364.1"/>
    <property type="molecule type" value="Genomic_DNA"/>
</dbReference>
<dbReference type="PANTHER" id="PTHR32234">
    <property type="entry name" value="THIOL:DISULFIDE INTERCHANGE PROTEIN DSBD"/>
    <property type="match status" value="1"/>
</dbReference>
<dbReference type="Pfam" id="PF13098">
    <property type="entry name" value="Thioredoxin_2"/>
    <property type="match status" value="1"/>
</dbReference>
<feature type="transmembrane region" description="Helical" evidence="7">
    <location>
        <begin position="403"/>
        <end position="420"/>
    </location>
</feature>
<evidence type="ECO:0000256" key="5">
    <source>
        <dbReference type="ARBA" id="ARBA00022989"/>
    </source>
</evidence>
<evidence type="ECO:0000313" key="10">
    <source>
        <dbReference type="EMBL" id="HFI91364.1"/>
    </source>
</evidence>
<evidence type="ECO:0000256" key="8">
    <source>
        <dbReference type="SAM" id="SignalP"/>
    </source>
</evidence>
<feature type="chain" id="PRO_5030572675" evidence="8">
    <location>
        <begin position="23"/>
        <end position="591"/>
    </location>
</feature>
<evidence type="ECO:0000256" key="6">
    <source>
        <dbReference type="ARBA" id="ARBA00023136"/>
    </source>
</evidence>
<dbReference type="InterPro" id="IPR013766">
    <property type="entry name" value="Thioredoxin_domain"/>
</dbReference>
<dbReference type="AlphaFoldDB" id="A0A7V2ZJZ1"/>
<dbReference type="Pfam" id="PF02683">
    <property type="entry name" value="DsbD_TM"/>
    <property type="match status" value="1"/>
</dbReference>
<keyword evidence="4" id="KW-0201">Cytochrome c-type biogenesis</keyword>
<evidence type="ECO:0000256" key="2">
    <source>
        <dbReference type="ARBA" id="ARBA00022475"/>
    </source>
</evidence>
<dbReference type="InterPro" id="IPR028250">
    <property type="entry name" value="DsbDN"/>
</dbReference>
<evidence type="ECO:0000256" key="3">
    <source>
        <dbReference type="ARBA" id="ARBA00022692"/>
    </source>
</evidence>
<keyword evidence="6 7" id="KW-0472">Membrane</keyword>
<evidence type="ECO:0000259" key="9">
    <source>
        <dbReference type="PROSITE" id="PS51352"/>
    </source>
</evidence>
<dbReference type="GO" id="GO:0015035">
    <property type="term" value="F:protein-disulfide reductase activity"/>
    <property type="evidence" value="ECO:0007669"/>
    <property type="project" value="TreeGrafter"/>
</dbReference>
<evidence type="ECO:0000256" key="4">
    <source>
        <dbReference type="ARBA" id="ARBA00022748"/>
    </source>
</evidence>
<reference evidence="10" key="1">
    <citation type="journal article" date="2020" name="mSystems">
        <title>Genome- and Community-Level Interaction Insights into Carbon Utilization and Element Cycling Functions of Hydrothermarchaeota in Hydrothermal Sediment.</title>
        <authorList>
            <person name="Zhou Z."/>
            <person name="Liu Y."/>
            <person name="Xu W."/>
            <person name="Pan J."/>
            <person name="Luo Z.H."/>
            <person name="Li M."/>
        </authorList>
    </citation>
    <scope>NUCLEOTIDE SEQUENCE [LARGE SCALE GENOMIC DNA]</scope>
    <source>
        <strain evidence="10">SpSt-479</strain>
    </source>
</reference>
<feature type="transmembrane region" description="Helical" evidence="7">
    <location>
        <begin position="360"/>
        <end position="383"/>
    </location>
</feature>
<feature type="transmembrane region" description="Helical" evidence="7">
    <location>
        <begin position="206"/>
        <end position="230"/>
    </location>
</feature>
<keyword evidence="8" id="KW-0732">Signal</keyword>